<keyword evidence="11" id="KW-0443">Lipid metabolism</keyword>
<feature type="transmembrane region" description="Helical" evidence="15">
    <location>
        <begin position="224"/>
        <end position="243"/>
    </location>
</feature>
<keyword evidence="6 15" id="KW-0812">Transmembrane</keyword>
<dbReference type="InterPro" id="IPR036945">
    <property type="entry name" value="DAGK_sf"/>
</dbReference>
<dbReference type="Gene3D" id="1.20.144.10">
    <property type="entry name" value="Phosphatidic acid phosphatase type 2/haloperoxidase"/>
    <property type="match status" value="1"/>
</dbReference>
<keyword evidence="9" id="KW-0067">ATP-binding</keyword>
<comment type="caution">
    <text evidence="17">The sequence shown here is derived from an EMBL/GenBank/DDBJ whole genome shotgun (WGS) entry which is preliminary data.</text>
</comment>
<organism evidence="17 18">
    <name type="scientific">Acetoanaerobium pronyense</name>
    <dbReference type="NCBI Taxonomy" id="1482736"/>
    <lineage>
        <taxon>Bacteria</taxon>
        <taxon>Bacillati</taxon>
        <taxon>Bacillota</taxon>
        <taxon>Clostridia</taxon>
        <taxon>Peptostreptococcales</taxon>
        <taxon>Filifactoraceae</taxon>
        <taxon>Acetoanaerobium</taxon>
    </lineage>
</organism>
<feature type="transmembrane region" description="Helical" evidence="15">
    <location>
        <begin position="63"/>
        <end position="82"/>
    </location>
</feature>
<keyword evidence="7" id="KW-0547">Nucleotide-binding</keyword>
<evidence type="ECO:0000256" key="10">
    <source>
        <dbReference type="ARBA" id="ARBA00022989"/>
    </source>
</evidence>
<keyword evidence="4" id="KW-0444">Lipid biosynthesis</keyword>
<evidence type="ECO:0000256" key="13">
    <source>
        <dbReference type="ARBA" id="ARBA00023209"/>
    </source>
</evidence>
<evidence type="ECO:0000313" key="17">
    <source>
        <dbReference type="EMBL" id="MBP2026345.1"/>
    </source>
</evidence>
<dbReference type="Proteomes" id="UP001314903">
    <property type="component" value="Unassembled WGS sequence"/>
</dbReference>
<keyword evidence="14" id="KW-1208">Phospholipid metabolism</keyword>
<evidence type="ECO:0000259" key="16">
    <source>
        <dbReference type="Pfam" id="PF01569"/>
    </source>
</evidence>
<evidence type="ECO:0000256" key="12">
    <source>
        <dbReference type="ARBA" id="ARBA00023136"/>
    </source>
</evidence>
<keyword evidence="18" id="KW-1185">Reference proteome</keyword>
<dbReference type="CDD" id="cd14266">
    <property type="entry name" value="UDPK_IM_PAP2_like"/>
    <property type="match status" value="1"/>
</dbReference>
<feature type="transmembrane region" description="Helical" evidence="15">
    <location>
        <begin position="103"/>
        <end position="123"/>
    </location>
</feature>
<evidence type="ECO:0000256" key="5">
    <source>
        <dbReference type="ARBA" id="ARBA00022679"/>
    </source>
</evidence>
<dbReference type="Pfam" id="PF01219">
    <property type="entry name" value="DAGK_prokar"/>
    <property type="match status" value="1"/>
</dbReference>
<dbReference type="EC" id="2.7.1.107" evidence="17"/>
<dbReference type="PANTHER" id="PTHR34299">
    <property type="entry name" value="DIACYLGLYCEROL KINASE"/>
    <property type="match status" value="1"/>
</dbReference>
<reference evidence="17 18" key="1">
    <citation type="submission" date="2021-03" db="EMBL/GenBank/DDBJ databases">
        <title>Genomic Encyclopedia of Type Strains, Phase IV (KMG-IV): sequencing the most valuable type-strain genomes for metagenomic binning, comparative biology and taxonomic classification.</title>
        <authorList>
            <person name="Goeker M."/>
        </authorList>
    </citation>
    <scope>NUCLEOTIDE SEQUENCE [LARGE SCALE GENOMIC DNA]</scope>
    <source>
        <strain evidence="17 18">DSM 27512</strain>
    </source>
</reference>
<dbReference type="EMBL" id="JAGGLI010000001">
    <property type="protein sequence ID" value="MBP2026345.1"/>
    <property type="molecule type" value="Genomic_DNA"/>
</dbReference>
<feature type="domain" description="Phosphatidic acid phosphatase type 2/haloperoxidase" evidence="16">
    <location>
        <begin position="171"/>
        <end position="243"/>
    </location>
</feature>
<evidence type="ECO:0000256" key="1">
    <source>
        <dbReference type="ARBA" id="ARBA00004651"/>
    </source>
</evidence>
<dbReference type="GO" id="GO:0004143">
    <property type="term" value="F:ATP-dependent diacylglycerol kinase activity"/>
    <property type="evidence" value="ECO:0007669"/>
    <property type="project" value="UniProtKB-EC"/>
</dbReference>
<evidence type="ECO:0000256" key="8">
    <source>
        <dbReference type="ARBA" id="ARBA00022777"/>
    </source>
</evidence>
<comment type="similarity">
    <text evidence="2">Belongs to the bacterial diacylglycerol kinase family.</text>
</comment>
<sequence length="244" mass="27112">MRILGDKNKRQTKETSLIKSFNYAIDGIIYTLKSQRNMKLHYFVALGVLFLSLFMNLSRIELIAIFFTISLVVIAELFNTAIEKTVDLITTEYSPLAKIAKDVSAGAVLISAINSILVAYLIFFDRLNPATMHILMKIRNQDIHIVIIGIIVTLTLVIGGKTFSTKGSHVQGGIISGHSALSFALATSITFISENPLISTLAFFIALLVAQSRIEGRIHTKREVFYGGILGILVMILLFRVFFR</sequence>
<keyword evidence="3" id="KW-1003">Cell membrane</keyword>
<evidence type="ECO:0000256" key="15">
    <source>
        <dbReference type="SAM" id="Phobius"/>
    </source>
</evidence>
<dbReference type="Pfam" id="PF01569">
    <property type="entry name" value="PAP2"/>
    <property type="match status" value="1"/>
</dbReference>
<keyword evidence="5 17" id="KW-0808">Transferase</keyword>
<dbReference type="Gene3D" id="1.10.287.3610">
    <property type="match status" value="1"/>
</dbReference>
<evidence type="ECO:0000256" key="14">
    <source>
        <dbReference type="ARBA" id="ARBA00023264"/>
    </source>
</evidence>
<keyword evidence="12 15" id="KW-0472">Membrane</keyword>
<dbReference type="RefSeq" id="WP_209658298.1">
    <property type="nucleotide sequence ID" value="NZ_JAGGLI010000001.1"/>
</dbReference>
<evidence type="ECO:0000256" key="9">
    <source>
        <dbReference type="ARBA" id="ARBA00022840"/>
    </source>
</evidence>
<dbReference type="SUPFAM" id="SSF48317">
    <property type="entry name" value="Acid phosphatase/Vanadium-dependent haloperoxidase"/>
    <property type="match status" value="1"/>
</dbReference>
<feature type="transmembrane region" description="Helical" evidence="15">
    <location>
        <begin position="143"/>
        <end position="160"/>
    </location>
</feature>
<dbReference type="PANTHER" id="PTHR34299:SF1">
    <property type="entry name" value="DIACYLGLYCEROL KINASE"/>
    <property type="match status" value="1"/>
</dbReference>
<comment type="subcellular location">
    <subcellularLocation>
        <location evidence="1">Cell membrane</location>
        <topology evidence="1">Multi-pass membrane protein</topology>
    </subcellularLocation>
</comment>
<feature type="transmembrane region" description="Helical" evidence="15">
    <location>
        <begin position="197"/>
        <end position="212"/>
    </location>
</feature>
<evidence type="ECO:0000256" key="7">
    <source>
        <dbReference type="ARBA" id="ARBA00022741"/>
    </source>
</evidence>
<protein>
    <submittedName>
        <fullName evidence="17">Diacylglycerol kinase (ATP)</fullName>
        <ecNumber evidence="17">2.7.1.107</ecNumber>
    </submittedName>
</protein>
<name>A0ABS4KF12_9FIRM</name>
<evidence type="ECO:0000256" key="6">
    <source>
        <dbReference type="ARBA" id="ARBA00022692"/>
    </source>
</evidence>
<evidence type="ECO:0000313" key="18">
    <source>
        <dbReference type="Proteomes" id="UP001314903"/>
    </source>
</evidence>
<dbReference type="InterPro" id="IPR036938">
    <property type="entry name" value="PAP2/HPO_sf"/>
</dbReference>
<evidence type="ECO:0000256" key="4">
    <source>
        <dbReference type="ARBA" id="ARBA00022516"/>
    </source>
</evidence>
<proteinExistence type="inferred from homology"/>
<accession>A0ABS4KF12</accession>
<dbReference type="InterPro" id="IPR000829">
    <property type="entry name" value="DAGK"/>
</dbReference>
<evidence type="ECO:0000256" key="3">
    <source>
        <dbReference type="ARBA" id="ARBA00022475"/>
    </source>
</evidence>
<evidence type="ECO:0000256" key="2">
    <source>
        <dbReference type="ARBA" id="ARBA00005967"/>
    </source>
</evidence>
<dbReference type="InterPro" id="IPR000326">
    <property type="entry name" value="PAP2/HPO"/>
</dbReference>
<keyword evidence="10 15" id="KW-1133">Transmembrane helix</keyword>
<gene>
    <name evidence="17" type="ORF">J2Z35_000134</name>
</gene>
<evidence type="ECO:0000256" key="11">
    <source>
        <dbReference type="ARBA" id="ARBA00023098"/>
    </source>
</evidence>
<keyword evidence="8 17" id="KW-0418">Kinase</keyword>
<keyword evidence="13" id="KW-0594">Phospholipid biosynthesis</keyword>